<evidence type="ECO:0000313" key="8">
    <source>
        <dbReference type="EMBL" id="MBU9697032.1"/>
    </source>
</evidence>
<feature type="transmembrane region" description="Helical" evidence="7">
    <location>
        <begin position="250"/>
        <end position="272"/>
    </location>
</feature>
<feature type="transmembrane region" description="Helical" evidence="7">
    <location>
        <begin position="107"/>
        <end position="136"/>
    </location>
</feature>
<dbReference type="InterPro" id="IPR004937">
    <property type="entry name" value="Urea_transporter"/>
</dbReference>
<feature type="transmembrane region" description="Helical" evidence="7">
    <location>
        <begin position="307"/>
        <end position="326"/>
    </location>
</feature>
<keyword evidence="9" id="KW-1185">Reference proteome</keyword>
<evidence type="ECO:0000256" key="6">
    <source>
        <dbReference type="ARBA" id="ARBA00023136"/>
    </source>
</evidence>
<evidence type="ECO:0000256" key="3">
    <source>
        <dbReference type="ARBA" id="ARBA00022475"/>
    </source>
</evidence>
<name>A0ABS6J3N2_9RHOB</name>
<dbReference type="EMBL" id="JAAATX020000002">
    <property type="protein sequence ID" value="MBU9697032.1"/>
    <property type="molecule type" value="Genomic_DNA"/>
</dbReference>
<evidence type="ECO:0000313" key="9">
    <source>
        <dbReference type="Proteomes" id="UP000731907"/>
    </source>
</evidence>
<accession>A0ABS6J3N2</accession>
<comment type="similarity">
    <text evidence="2">Belongs to the urea transporter family.</text>
</comment>
<feature type="transmembrane region" description="Helical" evidence="7">
    <location>
        <begin position="69"/>
        <end position="87"/>
    </location>
</feature>
<keyword evidence="5 7" id="KW-1133">Transmembrane helix</keyword>
<feature type="transmembrane region" description="Helical" evidence="7">
    <location>
        <begin position="203"/>
        <end position="221"/>
    </location>
</feature>
<evidence type="ECO:0000256" key="4">
    <source>
        <dbReference type="ARBA" id="ARBA00022692"/>
    </source>
</evidence>
<keyword evidence="4 7" id="KW-0812">Transmembrane</keyword>
<dbReference type="PIRSF" id="PIRSF016502">
    <property type="entry name" value="Urea_transporter"/>
    <property type="match status" value="1"/>
</dbReference>
<reference evidence="8 9" key="1">
    <citation type="submission" date="2021-06" db="EMBL/GenBank/DDBJ databases">
        <title>Rhodobacteraceae bacterium strain HSP-20.</title>
        <authorList>
            <person name="Chen W.-M."/>
        </authorList>
    </citation>
    <scope>NUCLEOTIDE SEQUENCE [LARGE SCALE GENOMIC DNA]</scope>
    <source>
        <strain evidence="8 9">HSP-20</strain>
    </source>
</reference>
<organism evidence="8 9">
    <name type="scientific">Paragemmobacter amnigenus</name>
    <dbReference type="NCBI Taxonomy" id="2852097"/>
    <lineage>
        <taxon>Bacteria</taxon>
        <taxon>Pseudomonadati</taxon>
        <taxon>Pseudomonadota</taxon>
        <taxon>Alphaproteobacteria</taxon>
        <taxon>Rhodobacterales</taxon>
        <taxon>Paracoccaceae</taxon>
        <taxon>Paragemmobacter</taxon>
    </lineage>
</organism>
<gene>
    <name evidence="8" type="ORF">GU927_004135</name>
</gene>
<feature type="transmembrane region" description="Helical" evidence="7">
    <location>
        <begin position="279"/>
        <end position="301"/>
    </location>
</feature>
<comment type="subcellular location">
    <subcellularLocation>
        <location evidence="1">Cell membrane</location>
        <topology evidence="1">Multi-pass membrane protein</topology>
    </subcellularLocation>
</comment>
<keyword evidence="6 7" id="KW-0472">Membrane</keyword>
<dbReference type="InterPro" id="IPR029020">
    <property type="entry name" value="Ammonium/urea_transptr"/>
</dbReference>
<evidence type="ECO:0000256" key="2">
    <source>
        <dbReference type="ARBA" id="ARBA00005914"/>
    </source>
</evidence>
<dbReference type="RefSeq" id="WP_161761087.1">
    <property type="nucleotide sequence ID" value="NZ_JAAATX020000002.1"/>
</dbReference>
<keyword evidence="3" id="KW-1003">Cell membrane</keyword>
<feature type="transmembrane region" description="Helical" evidence="7">
    <location>
        <begin position="40"/>
        <end position="62"/>
    </location>
</feature>
<dbReference type="PANTHER" id="PTHR10464:SF4">
    <property type="entry name" value="UREA TRANSPORTER"/>
    <property type="match status" value="1"/>
</dbReference>
<proteinExistence type="inferred from homology"/>
<evidence type="ECO:0000256" key="7">
    <source>
        <dbReference type="SAM" id="Phobius"/>
    </source>
</evidence>
<dbReference type="PANTHER" id="PTHR10464">
    <property type="entry name" value="UREA TRANSPORTER"/>
    <property type="match status" value="1"/>
</dbReference>
<comment type="caution">
    <text evidence="8">The sequence shown here is derived from an EMBL/GenBank/DDBJ whole genome shotgun (WGS) entry which is preliminary data.</text>
</comment>
<feature type="transmembrane region" description="Helical" evidence="7">
    <location>
        <begin position="143"/>
        <end position="165"/>
    </location>
</feature>
<protein>
    <submittedName>
        <fullName evidence="8">Urea transporter</fullName>
    </submittedName>
</protein>
<dbReference type="Pfam" id="PF03253">
    <property type="entry name" value="UT"/>
    <property type="match status" value="1"/>
</dbReference>
<evidence type="ECO:0000256" key="1">
    <source>
        <dbReference type="ARBA" id="ARBA00004651"/>
    </source>
</evidence>
<sequence>MPTRAISGGNGARLGRTGLQVDDPAGRYGLTGFADAVLRGVAQVIFLNNSYTGLLCLIGIFLHSPVQCAAALVGTVAGTAVGLLVRAEAADVRSGLYGYNGCLVGMALPLFLGGGAAVWLLAVTGAGLSSLLLLALRRHGPSGFAVLTAPFVLCSWVVILLFRALNPVGPAGAGSLRDVPVPAAGVLADWTVVEGALAGLAQVYLQPSALSGLVIAVALLVGSRAVFLVACLSGLVSAAVASVADVPQEAIRTGLFGFNAVLAGLALGVVYLRTGRIPLVLATGIAAAMPLYQILCAKVLMSAGLPTMSVPFITATWLALLALRPFERLWPPR</sequence>
<evidence type="ECO:0000256" key="5">
    <source>
        <dbReference type="ARBA" id="ARBA00022989"/>
    </source>
</evidence>
<dbReference type="Gene3D" id="1.10.3430.10">
    <property type="entry name" value="Ammonium transporter AmtB like domains"/>
    <property type="match status" value="1"/>
</dbReference>
<dbReference type="Proteomes" id="UP000731907">
    <property type="component" value="Unassembled WGS sequence"/>
</dbReference>